<evidence type="ECO:0000313" key="2">
    <source>
        <dbReference type="Proteomes" id="UP000299102"/>
    </source>
</evidence>
<protein>
    <submittedName>
        <fullName evidence="1">Uncharacterized protein</fullName>
    </submittedName>
</protein>
<keyword evidence="2" id="KW-1185">Reference proteome</keyword>
<gene>
    <name evidence="1" type="ORF">EVAR_31583_1</name>
</gene>
<dbReference type="Proteomes" id="UP000299102">
    <property type="component" value="Unassembled WGS sequence"/>
</dbReference>
<proteinExistence type="predicted"/>
<name>A0A4C1V7C2_EUMVA</name>
<sequence>MTALSYAAVPPIFHAHFQLYLRTLHGRLAHALMAVKTTGGCRCRVTRYRRSAPAGRARGRVRRPIGRPVDFSIGLPFSDCTPSTLIKLVH</sequence>
<dbReference type="AlphaFoldDB" id="A0A4C1V7C2"/>
<organism evidence="1 2">
    <name type="scientific">Eumeta variegata</name>
    <name type="common">Bagworm moth</name>
    <name type="synonym">Eumeta japonica</name>
    <dbReference type="NCBI Taxonomy" id="151549"/>
    <lineage>
        <taxon>Eukaryota</taxon>
        <taxon>Metazoa</taxon>
        <taxon>Ecdysozoa</taxon>
        <taxon>Arthropoda</taxon>
        <taxon>Hexapoda</taxon>
        <taxon>Insecta</taxon>
        <taxon>Pterygota</taxon>
        <taxon>Neoptera</taxon>
        <taxon>Endopterygota</taxon>
        <taxon>Lepidoptera</taxon>
        <taxon>Glossata</taxon>
        <taxon>Ditrysia</taxon>
        <taxon>Tineoidea</taxon>
        <taxon>Psychidae</taxon>
        <taxon>Oiketicinae</taxon>
        <taxon>Eumeta</taxon>
    </lineage>
</organism>
<comment type="caution">
    <text evidence="1">The sequence shown here is derived from an EMBL/GenBank/DDBJ whole genome shotgun (WGS) entry which is preliminary data.</text>
</comment>
<accession>A0A4C1V7C2</accession>
<dbReference type="EMBL" id="BGZK01000292">
    <property type="protein sequence ID" value="GBP34713.1"/>
    <property type="molecule type" value="Genomic_DNA"/>
</dbReference>
<reference evidence="1 2" key="1">
    <citation type="journal article" date="2019" name="Commun. Biol.">
        <title>The bagworm genome reveals a unique fibroin gene that provides high tensile strength.</title>
        <authorList>
            <person name="Kono N."/>
            <person name="Nakamura H."/>
            <person name="Ohtoshi R."/>
            <person name="Tomita M."/>
            <person name="Numata K."/>
            <person name="Arakawa K."/>
        </authorList>
    </citation>
    <scope>NUCLEOTIDE SEQUENCE [LARGE SCALE GENOMIC DNA]</scope>
</reference>
<evidence type="ECO:0000313" key="1">
    <source>
        <dbReference type="EMBL" id="GBP34713.1"/>
    </source>
</evidence>